<dbReference type="SUPFAM" id="SSF46785">
    <property type="entry name" value="Winged helix' DNA-binding domain"/>
    <property type="match status" value="1"/>
</dbReference>
<evidence type="ECO:0000259" key="4">
    <source>
        <dbReference type="PROSITE" id="PS50995"/>
    </source>
</evidence>
<dbReference type="RefSeq" id="WP_071864124.1">
    <property type="nucleotide sequence ID" value="NZ_JBHLVQ010000033.1"/>
</dbReference>
<dbReference type="EMBL" id="JXKG01000003">
    <property type="protein sequence ID" value="OJG16101.1"/>
    <property type="molecule type" value="Genomic_DNA"/>
</dbReference>
<name>A0A1L8R8K5_9ENTE</name>
<dbReference type="Pfam" id="PF01047">
    <property type="entry name" value="MarR"/>
    <property type="match status" value="1"/>
</dbReference>
<dbReference type="GO" id="GO:0003677">
    <property type="term" value="F:DNA binding"/>
    <property type="evidence" value="ECO:0007669"/>
    <property type="project" value="UniProtKB-KW"/>
</dbReference>
<organism evidence="5 6">
    <name type="scientific">Enterococcus canintestini</name>
    <dbReference type="NCBI Taxonomy" id="317010"/>
    <lineage>
        <taxon>Bacteria</taxon>
        <taxon>Bacillati</taxon>
        <taxon>Bacillota</taxon>
        <taxon>Bacilli</taxon>
        <taxon>Lactobacillales</taxon>
        <taxon>Enterococcaceae</taxon>
        <taxon>Enterococcus</taxon>
    </lineage>
</organism>
<dbReference type="OrthoDB" id="6462103at2"/>
<dbReference type="PROSITE" id="PS50995">
    <property type="entry name" value="HTH_MARR_2"/>
    <property type="match status" value="1"/>
</dbReference>
<feature type="domain" description="HTH marR-type" evidence="4">
    <location>
        <begin position="1"/>
        <end position="133"/>
    </location>
</feature>
<dbReference type="InterPro" id="IPR036388">
    <property type="entry name" value="WH-like_DNA-bd_sf"/>
</dbReference>
<dbReference type="InterPro" id="IPR036390">
    <property type="entry name" value="WH_DNA-bd_sf"/>
</dbReference>
<dbReference type="PANTHER" id="PTHR42756:SF2">
    <property type="entry name" value="MARR FAMILY REGULATORY PROTEIN"/>
    <property type="match status" value="1"/>
</dbReference>
<dbReference type="PROSITE" id="PS01117">
    <property type="entry name" value="HTH_MARR_1"/>
    <property type="match status" value="1"/>
</dbReference>
<reference evidence="5 6" key="1">
    <citation type="submission" date="2014-12" db="EMBL/GenBank/DDBJ databases">
        <title>Draft genome sequences of 29 type strains of Enterococci.</title>
        <authorList>
            <person name="Zhong Z."/>
            <person name="Sun Z."/>
            <person name="Liu W."/>
            <person name="Zhang W."/>
            <person name="Zhang H."/>
        </authorList>
    </citation>
    <scope>NUCLEOTIDE SEQUENCE [LARGE SCALE GENOMIC DNA]</scope>
    <source>
        <strain evidence="5 6">DSM 21207</strain>
    </source>
</reference>
<evidence type="ECO:0000313" key="6">
    <source>
        <dbReference type="Proteomes" id="UP000182835"/>
    </source>
</evidence>
<evidence type="ECO:0000256" key="3">
    <source>
        <dbReference type="ARBA" id="ARBA00023163"/>
    </source>
</evidence>
<evidence type="ECO:0000313" key="5">
    <source>
        <dbReference type="EMBL" id="OJG16101.1"/>
    </source>
</evidence>
<dbReference type="SMART" id="SM00347">
    <property type="entry name" value="HTH_MARR"/>
    <property type="match status" value="1"/>
</dbReference>
<evidence type="ECO:0000256" key="1">
    <source>
        <dbReference type="ARBA" id="ARBA00023015"/>
    </source>
</evidence>
<dbReference type="PANTHER" id="PTHR42756">
    <property type="entry name" value="TRANSCRIPTIONAL REGULATOR, MARR"/>
    <property type="match status" value="1"/>
</dbReference>
<keyword evidence="1" id="KW-0805">Transcription regulation</keyword>
<sequence>MTEILRDLGKIARALDSIANIEFKEFSLTRGQYLYLVRIYENPGIIQEKLAELIKVDRTTAARAIAKLEKNGLIEKQIQADNKKNKSLFVTNKGAKLAPIIQAENKYSNDVALKGFSEPERQQLAAYLARVEENVATDWDLVKKGGVRPYGSED</sequence>
<dbReference type="GO" id="GO:0003700">
    <property type="term" value="F:DNA-binding transcription factor activity"/>
    <property type="evidence" value="ECO:0007669"/>
    <property type="project" value="InterPro"/>
</dbReference>
<dbReference type="Proteomes" id="UP000182835">
    <property type="component" value="Unassembled WGS sequence"/>
</dbReference>
<keyword evidence="2" id="KW-0238">DNA-binding</keyword>
<dbReference type="AlphaFoldDB" id="A0A1L8R8K5"/>
<accession>A0A1L8R8K5</accession>
<protein>
    <submittedName>
        <fullName evidence="5">MarR family transcriptional regulator</fullName>
    </submittedName>
</protein>
<dbReference type="STRING" id="317010.RU96_GL001598"/>
<evidence type="ECO:0000256" key="2">
    <source>
        <dbReference type="ARBA" id="ARBA00023125"/>
    </source>
</evidence>
<proteinExistence type="predicted"/>
<gene>
    <name evidence="5" type="ORF">RU96_GL001598</name>
</gene>
<dbReference type="InterPro" id="IPR023187">
    <property type="entry name" value="Tscrpt_reg_MarR-type_CS"/>
</dbReference>
<dbReference type="InterPro" id="IPR000835">
    <property type="entry name" value="HTH_MarR-typ"/>
</dbReference>
<keyword evidence="3" id="KW-0804">Transcription</keyword>
<dbReference type="PRINTS" id="PR00598">
    <property type="entry name" value="HTHMARR"/>
</dbReference>
<dbReference type="Gene3D" id="1.10.10.10">
    <property type="entry name" value="Winged helix-like DNA-binding domain superfamily/Winged helix DNA-binding domain"/>
    <property type="match status" value="1"/>
</dbReference>
<comment type="caution">
    <text evidence="5">The sequence shown here is derived from an EMBL/GenBank/DDBJ whole genome shotgun (WGS) entry which is preliminary data.</text>
</comment>